<comment type="subcellular location">
    <subcellularLocation>
        <location evidence="1">Cytoplasm</location>
    </subcellularLocation>
</comment>
<dbReference type="InterPro" id="IPR011129">
    <property type="entry name" value="CSD"/>
</dbReference>
<protein>
    <submittedName>
        <fullName evidence="3">Cold shock domain-containing protein</fullName>
    </submittedName>
</protein>
<organism evidence="3 4">
    <name type="scientific">Litorilinea aerophila</name>
    <dbReference type="NCBI Taxonomy" id="1204385"/>
    <lineage>
        <taxon>Bacteria</taxon>
        <taxon>Bacillati</taxon>
        <taxon>Chloroflexota</taxon>
        <taxon>Caldilineae</taxon>
        <taxon>Caldilineales</taxon>
        <taxon>Caldilineaceae</taxon>
        <taxon>Litorilinea</taxon>
    </lineage>
</organism>
<dbReference type="PROSITE" id="PS00352">
    <property type="entry name" value="CSD_1"/>
    <property type="match status" value="1"/>
</dbReference>
<dbReference type="InterPro" id="IPR050181">
    <property type="entry name" value="Cold_shock_domain"/>
</dbReference>
<evidence type="ECO:0000256" key="1">
    <source>
        <dbReference type="RuleBase" id="RU000408"/>
    </source>
</evidence>
<proteinExistence type="predicted"/>
<dbReference type="GO" id="GO:0003676">
    <property type="term" value="F:nucleic acid binding"/>
    <property type="evidence" value="ECO:0007669"/>
    <property type="project" value="InterPro"/>
</dbReference>
<sequence length="122" mass="14161">MALQTLQDEIRYCERCGISFLWEVEAQKRQQGEPAPTLCPGCRRLLPPPGRERGVVKWYNRRRRYGFIVRPGQPDVFVHGSHLEESRHLRPGDLVEFQVVMGDQGPMATSCRVLAHYPDWDE</sequence>
<dbReference type="GO" id="GO:0005737">
    <property type="term" value="C:cytoplasm"/>
    <property type="evidence" value="ECO:0007669"/>
    <property type="project" value="UniProtKB-SubCell"/>
</dbReference>
<dbReference type="InParanoid" id="A0A540VII7"/>
<feature type="domain" description="CSD" evidence="2">
    <location>
        <begin position="51"/>
        <end position="113"/>
    </location>
</feature>
<accession>A0A540VII7</accession>
<dbReference type="InterPro" id="IPR012340">
    <property type="entry name" value="NA-bd_OB-fold"/>
</dbReference>
<dbReference type="AlphaFoldDB" id="A0A540VII7"/>
<dbReference type="RefSeq" id="WP_141609327.1">
    <property type="nucleotide sequence ID" value="NZ_VIGC02000007.1"/>
</dbReference>
<dbReference type="Pfam" id="PF00313">
    <property type="entry name" value="CSD"/>
    <property type="match status" value="1"/>
</dbReference>
<dbReference type="PRINTS" id="PR00050">
    <property type="entry name" value="COLDSHOCK"/>
</dbReference>
<dbReference type="EMBL" id="VIGC01000007">
    <property type="protein sequence ID" value="TQE96585.1"/>
    <property type="molecule type" value="Genomic_DNA"/>
</dbReference>
<evidence type="ECO:0000313" key="4">
    <source>
        <dbReference type="Proteomes" id="UP000317371"/>
    </source>
</evidence>
<dbReference type="PROSITE" id="PS51857">
    <property type="entry name" value="CSD_2"/>
    <property type="match status" value="1"/>
</dbReference>
<name>A0A540VII7_9CHLR</name>
<reference evidence="3 4" key="1">
    <citation type="submission" date="2019-06" db="EMBL/GenBank/DDBJ databases">
        <title>Genome sequence of Litorilinea aerophila BAA-2444.</title>
        <authorList>
            <person name="Maclea K.S."/>
            <person name="Maurais E.G."/>
            <person name="Iannazzi L.C."/>
        </authorList>
    </citation>
    <scope>NUCLEOTIDE SEQUENCE [LARGE SCALE GENOMIC DNA]</scope>
    <source>
        <strain evidence="3 4">ATCC BAA-2444</strain>
    </source>
</reference>
<gene>
    <name evidence="3" type="ORF">FKZ61_06745</name>
</gene>
<dbReference type="Proteomes" id="UP000317371">
    <property type="component" value="Unassembled WGS sequence"/>
</dbReference>
<dbReference type="OrthoDB" id="9805039at2"/>
<dbReference type="InterPro" id="IPR019844">
    <property type="entry name" value="CSD_CS"/>
</dbReference>
<evidence type="ECO:0000259" key="2">
    <source>
        <dbReference type="PROSITE" id="PS51857"/>
    </source>
</evidence>
<dbReference type="CDD" id="cd04458">
    <property type="entry name" value="CSP_CDS"/>
    <property type="match status" value="1"/>
</dbReference>
<evidence type="ECO:0000313" key="3">
    <source>
        <dbReference type="EMBL" id="TQE96585.1"/>
    </source>
</evidence>
<dbReference type="PANTHER" id="PTHR11544">
    <property type="entry name" value="COLD SHOCK DOMAIN CONTAINING PROTEINS"/>
    <property type="match status" value="1"/>
</dbReference>
<dbReference type="InterPro" id="IPR002059">
    <property type="entry name" value="CSP_DNA-bd"/>
</dbReference>
<dbReference type="Gene3D" id="2.40.50.140">
    <property type="entry name" value="Nucleic acid-binding proteins"/>
    <property type="match status" value="1"/>
</dbReference>
<dbReference type="SMART" id="SM00357">
    <property type="entry name" value="CSP"/>
    <property type="match status" value="1"/>
</dbReference>
<dbReference type="SUPFAM" id="SSF50249">
    <property type="entry name" value="Nucleic acid-binding proteins"/>
    <property type="match status" value="1"/>
</dbReference>
<keyword evidence="4" id="KW-1185">Reference proteome</keyword>
<comment type="caution">
    <text evidence="3">The sequence shown here is derived from an EMBL/GenBank/DDBJ whole genome shotgun (WGS) entry which is preliminary data.</text>
</comment>